<dbReference type="GO" id="GO:0004673">
    <property type="term" value="F:protein histidine kinase activity"/>
    <property type="evidence" value="ECO:0007669"/>
    <property type="project" value="UniProtKB-EC"/>
</dbReference>
<dbReference type="OrthoDB" id="4652229at2"/>
<dbReference type="Pfam" id="PF00672">
    <property type="entry name" value="HAMP"/>
    <property type="match status" value="1"/>
</dbReference>
<dbReference type="EC" id="2.7.13.3" evidence="3"/>
<keyword evidence="5" id="KW-0808">Transferase</keyword>
<dbReference type="AlphaFoldDB" id="A0A3A9YKY7"/>
<evidence type="ECO:0000259" key="14">
    <source>
        <dbReference type="SMART" id="SM00304"/>
    </source>
</evidence>
<dbReference type="Gene3D" id="3.30.565.10">
    <property type="entry name" value="Histidine kinase-like ATPase, C-terminal domain"/>
    <property type="match status" value="1"/>
</dbReference>
<dbReference type="Pfam" id="PF08376">
    <property type="entry name" value="NIT"/>
    <property type="match status" value="1"/>
</dbReference>
<dbReference type="InterPro" id="IPR013587">
    <property type="entry name" value="Nitrate/nitrite_sensing"/>
</dbReference>
<evidence type="ECO:0000256" key="7">
    <source>
        <dbReference type="ARBA" id="ARBA00022741"/>
    </source>
</evidence>
<dbReference type="SMART" id="SM00387">
    <property type="entry name" value="HATPase_c"/>
    <property type="match status" value="1"/>
</dbReference>
<dbReference type="EMBL" id="RBAL01000046">
    <property type="protein sequence ID" value="RKN34386.1"/>
    <property type="molecule type" value="Genomic_DNA"/>
</dbReference>
<feature type="compositionally biased region" description="Basic and acidic residues" evidence="12">
    <location>
        <begin position="838"/>
        <end position="851"/>
    </location>
</feature>
<dbReference type="InterPro" id="IPR003594">
    <property type="entry name" value="HATPase_dom"/>
</dbReference>
<accession>A0A3A9YKY7</accession>
<evidence type="ECO:0000256" key="8">
    <source>
        <dbReference type="ARBA" id="ARBA00022777"/>
    </source>
</evidence>
<evidence type="ECO:0000313" key="16">
    <source>
        <dbReference type="EMBL" id="RKN34386.1"/>
    </source>
</evidence>
<evidence type="ECO:0000259" key="15">
    <source>
        <dbReference type="SMART" id="SM00387"/>
    </source>
</evidence>
<evidence type="ECO:0000256" key="12">
    <source>
        <dbReference type="SAM" id="MobiDB-lite"/>
    </source>
</evidence>
<feature type="region of interest" description="Disordered" evidence="12">
    <location>
        <begin position="763"/>
        <end position="946"/>
    </location>
</feature>
<keyword evidence="8" id="KW-0418">Kinase</keyword>
<keyword evidence="11" id="KW-0902">Two-component regulatory system</keyword>
<dbReference type="InterPro" id="IPR050980">
    <property type="entry name" value="2C_sensor_his_kinase"/>
</dbReference>
<feature type="domain" description="Histidine kinase/HSP90-like ATPase" evidence="15">
    <location>
        <begin position="577"/>
        <end position="689"/>
    </location>
</feature>
<dbReference type="PANTHER" id="PTHR44936">
    <property type="entry name" value="SENSOR PROTEIN CREC"/>
    <property type="match status" value="1"/>
</dbReference>
<evidence type="ECO:0000256" key="4">
    <source>
        <dbReference type="ARBA" id="ARBA00022553"/>
    </source>
</evidence>
<dbReference type="InterPro" id="IPR036890">
    <property type="entry name" value="HATPase_C_sf"/>
</dbReference>
<feature type="compositionally biased region" description="Basic and acidic residues" evidence="12">
    <location>
        <begin position="1"/>
        <end position="22"/>
    </location>
</feature>
<feature type="domain" description="HAMP" evidence="14">
    <location>
        <begin position="395"/>
        <end position="465"/>
    </location>
</feature>
<keyword evidence="13" id="KW-0472">Membrane</keyword>
<evidence type="ECO:0000256" key="2">
    <source>
        <dbReference type="ARBA" id="ARBA00004370"/>
    </source>
</evidence>
<sequence length="946" mass="102257">MPRGDRPVRRSTETPTHSRESADSPTPRRGAPPARPAAPAQGGEEAVPTGSRFAPRNWRVVTKLYAIVVIPVAVALALGGVRVYDSYQDWDDAGAAQRTAELARAATSYAQALTNERDVSARPLLEGDTENPEIAEVRRTTDEARDAFYQAAARAPQTESLARRMAAVSQVEPQLEPLRRRAFTGELPGAQTEEGYVNLVRPLLTFANELNLSGENLVSYGRIVYTLSLAKSASSLQRVIGLHLLVAPGPSERYLREQLTEFSSYLYLENLAETEYRSSGTDDQNDRLIREMAAATEDRAAEDPDAPPLDEMVERIAAGGSPGQLAEAGITAGAFWAASTAEFDAYRTVEREMVDSAVNDAAHAASVARRDMVVNAAAVLLAVLLAFLAAWLMARTMSRDMRRLRAAAIEVADNRLPSVVESLSRTVPGKVDTTVAPIQAVGRDEIGQVARAFDRVHREAVRLAAEQAMLRGNVNAIFTNLSGRNQGLIERQLALITELENNESDGAQLEHLFTLDHLATRMRRNGENLLVLAGEEPKNRWNQPVPLVDVLRAAASEVEAYSRIELTGVPELQVKGPVVNDLVHLLAELLENATTFSSPQTPVRVAATRLPDGRIMIEIHDQGIGLTQEDFAEINKRLDEPPAVDATVSRRMGLFVVGRLAARHGIRVQLRPAGEQTGTTSLVMLPGIAVQSAGGSHRRPAQPAEERFTVSRIAPEEAQITAADREAGARTAAELGFDDSRYGAAAQTMELGTLGRSLSRARGQAALGPGPGAHRAERAHGEPAFDPSQGYTESPHGGPVDSGQRVGFDGPRGPEEQAAGHPSPGAGLPRRSTRKRQRPEEEPAQRLREESPASSTAGEVRWDRGPRREERSGGTTSAGLPRRVPRANLTEHSTPGPAGGGPQASRVSRDPKDVRGRLSSLRRGVEQGRGAQQGRGARNDEYEQER</sequence>
<dbReference type="GO" id="GO:0005524">
    <property type="term" value="F:ATP binding"/>
    <property type="evidence" value="ECO:0007669"/>
    <property type="project" value="UniProtKB-KW"/>
</dbReference>
<feature type="compositionally biased region" description="Basic and acidic residues" evidence="12">
    <location>
        <begin position="907"/>
        <end position="916"/>
    </location>
</feature>
<evidence type="ECO:0000256" key="9">
    <source>
        <dbReference type="ARBA" id="ARBA00022840"/>
    </source>
</evidence>
<dbReference type="Pfam" id="PF02518">
    <property type="entry name" value="HATPase_c"/>
    <property type="match status" value="1"/>
</dbReference>
<keyword evidence="7" id="KW-0547">Nucleotide-binding</keyword>
<keyword evidence="17" id="KW-1185">Reference proteome</keyword>
<keyword evidence="10 13" id="KW-1133">Transmembrane helix</keyword>
<dbReference type="SMART" id="SM00304">
    <property type="entry name" value="HAMP"/>
    <property type="match status" value="1"/>
</dbReference>
<comment type="caution">
    <text evidence="16">The sequence shown here is derived from an EMBL/GenBank/DDBJ whole genome shotgun (WGS) entry which is preliminary data.</text>
</comment>
<feature type="compositionally biased region" description="Basic and acidic residues" evidence="12">
    <location>
        <begin position="860"/>
        <end position="872"/>
    </location>
</feature>
<feature type="transmembrane region" description="Helical" evidence="13">
    <location>
        <begin position="372"/>
        <end position="394"/>
    </location>
</feature>
<comment type="catalytic activity">
    <reaction evidence="1">
        <text>ATP + protein L-histidine = ADP + protein N-phospho-L-histidine.</text>
        <dbReference type="EC" id="2.7.13.3"/>
    </reaction>
</comment>
<evidence type="ECO:0000256" key="1">
    <source>
        <dbReference type="ARBA" id="ARBA00000085"/>
    </source>
</evidence>
<evidence type="ECO:0000256" key="10">
    <source>
        <dbReference type="ARBA" id="ARBA00022989"/>
    </source>
</evidence>
<reference evidence="16 17" key="1">
    <citation type="journal article" date="2014" name="Int. J. Syst. Evol. Microbiol.">
        <title>Streptomyces hoynatensis sp. nov., isolated from deep marine sediment.</title>
        <authorList>
            <person name="Veyisoglu A."/>
            <person name="Sahin N."/>
        </authorList>
    </citation>
    <scope>NUCLEOTIDE SEQUENCE [LARGE SCALE GENOMIC DNA]</scope>
    <source>
        <strain evidence="16 17">KCTC 29097</strain>
    </source>
</reference>
<dbReference type="GO" id="GO:0000160">
    <property type="term" value="P:phosphorelay signal transduction system"/>
    <property type="evidence" value="ECO:0007669"/>
    <property type="project" value="UniProtKB-KW"/>
</dbReference>
<feature type="compositionally biased region" description="Basic and acidic residues" evidence="12">
    <location>
        <begin position="937"/>
        <end position="946"/>
    </location>
</feature>
<proteinExistence type="predicted"/>
<dbReference type="PANTHER" id="PTHR44936:SF9">
    <property type="entry name" value="SENSOR PROTEIN CREC"/>
    <property type="match status" value="1"/>
</dbReference>
<evidence type="ECO:0000256" key="11">
    <source>
        <dbReference type="ARBA" id="ARBA00023012"/>
    </source>
</evidence>
<dbReference type="Proteomes" id="UP000272474">
    <property type="component" value="Unassembled WGS sequence"/>
</dbReference>
<name>A0A3A9YKY7_9ACTN</name>
<evidence type="ECO:0000256" key="6">
    <source>
        <dbReference type="ARBA" id="ARBA00022692"/>
    </source>
</evidence>
<evidence type="ECO:0000313" key="17">
    <source>
        <dbReference type="Proteomes" id="UP000272474"/>
    </source>
</evidence>
<feature type="region of interest" description="Disordered" evidence="12">
    <location>
        <begin position="1"/>
        <end position="50"/>
    </location>
</feature>
<gene>
    <name evidence="16" type="ORF">D7294_31390</name>
</gene>
<dbReference type="InterPro" id="IPR003660">
    <property type="entry name" value="HAMP_dom"/>
</dbReference>
<feature type="compositionally biased region" description="Low complexity" evidence="12">
    <location>
        <begin position="27"/>
        <end position="43"/>
    </location>
</feature>
<dbReference type="Gene3D" id="6.10.340.10">
    <property type="match status" value="1"/>
</dbReference>
<keyword evidence="9" id="KW-0067">ATP-binding</keyword>
<evidence type="ECO:0000256" key="3">
    <source>
        <dbReference type="ARBA" id="ARBA00012438"/>
    </source>
</evidence>
<keyword evidence="4" id="KW-0597">Phosphoprotein</keyword>
<organism evidence="16 17">
    <name type="scientific">Streptomyces hoynatensis</name>
    <dbReference type="NCBI Taxonomy" id="1141874"/>
    <lineage>
        <taxon>Bacteria</taxon>
        <taxon>Bacillati</taxon>
        <taxon>Actinomycetota</taxon>
        <taxon>Actinomycetes</taxon>
        <taxon>Kitasatosporales</taxon>
        <taxon>Streptomycetaceae</taxon>
        <taxon>Streptomyces</taxon>
    </lineage>
</organism>
<dbReference type="GO" id="GO:0016020">
    <property type="term" value="C:membrane"/>
    <property type="evidence" value="ECO:0007669"/>
    <property type="project" value="UniProtKB-SubCell"/>
</dbReference>
<evidence type="ECO:0000256" key="5">
    <source>
        <dbReference type="ARBA" id="ARBA00022679"/>
    </source>
</evidence>
<dbReference type="SUPFAM" id="SSF55874">
    <property type="entry name" value="ATPase domain of HSP90 chaperone/DNA topoisomerase II/histidine kinase"/>
    <property type="match status" value="1"/>
</dbReference>
<comment type="subcellular location">
    <subcellularLocation>
        <location evidence="2">Membrane</location>
    </subcellularLocation>
</comment>
<keyword evidence="6 13" id="KW-0812">Transmembrane</keyword>
<protein>
    <recommendedName>
        <fullName evidence="3">histidine kinase</fullName>
        <ecNumber evidence="3">2.7.13.3</ecNumber>
    </recommendedName>
</protein>
<evidence type="ECO:0000256" key="13">
    <source>
        <dbReference type="SAM" id="Phobius"/>
    </source>
</evidence>
<feature type="compositionally biased region" description="Basic and acidic residues" evidence="12">
    <location>
        <begin position="774"/>
        <end position="783"/>
    </location>
</feature>